<dbReference type="Pfam" id="PF07421">
    <property type="entry name" value="Pro-NT_NN"/>
    <property type="match status" value="1"/>
</dbReference>
<comment type="function">
    <text evidence="10">Neurotensin may play an endocrine or paracrine role in the regulation of fat metabolism. It causes contraction of smooth muscle.</text>
</comment>
<evidence type="ECO:0000256" key="11">
    <source>
        <dbReference type="ARBA" id="ARBA00046937"/>
    </source>
</evidence>
<comment type="subunit">
    <text evidence="11">Interacts with NTSR1. Interacts with SORT1. Interacts with SORL1.</text>
</comment>
<dbReference type="GO" id="GO:0005184">
    <property type="term" value="F:neuropeptide hormone activity"/>
    <property type="evidence" value="ECO:0007669"/>
    <property type="project" value="InterPro"/>
</dbReference>
<name>A0AB34GBG5_ESCRO</name>
<proteinExistence type="inferred from homology"/>
<dbReference type="AlphaFoldDB" id="A0AB34GBG5"/>
<evidence type="ECO:0000313" key="12">
    <source>
        <dbReference type="EMBL" id="KAJ8776513.1"/>
    </source>
</evidence>
<evidence type="ECO:0000313" key="13">
    <source>
        <dbReference type="Proteomes" id="UP001159641"/>
    </source>
</evidence>
<dbReference type="PRINTS" id="PR01668">
    <property type="entry name" value="NEUROTENSIN"/>
</dbReference>
<keyword evidence="7" id="KW-0732">Signal</keyword>
<keyword evidence="8" id="KW-0838">Vasoactive</keyword>
<protein>
    <recommendedName>
        <fullName evidence="4">Neurotensin/neuromedin N</fullName>
    </recommendedName>
</protein>
<keyword evidence="6" id="KW-0165">Cleavage on pair of basic residues</keyword>
<evidence type="ECO:0000256" key="9">
    <source>
        <dbReference type="ARBA" id="ARBA00023329"/>
    </source>
</evidence>
<dbReference type="GO" id="GO:0097746">
    <property type="term" value="P:blood vessel diameter maintenance"/>
    <property type="evidence" value="ECO:0007669"/>
    <property type="project" value="UniProtKB-KW"/>
</dbReference>
<dbReference type="EMBL" id="JAIQCJ010002381">
    <property type="protein sequence ID" value="KAJ8776513.1"/>
    <property type="molecule type" value="Genomic_DNA"/>
</dbReference>
<evidence type="ECO:0000256" key="3">
    <source>
        <dbReference type="ARBA" id="ARBA00009827"/>
    </source>
</evidence>
<evidence type="ECO:0000256" key="2">
    <source>
        <dbReference type="ARBA" id="ARBA00004613"/>
    </source>
</evidence>
<evidence type="ECO:0000256" key="7">
    <source>
        <dbReference type="ARBA" id="ARBA00022729"/>
    </source>
</evidence>
<dbReference type="PANTHER" id="PTHR15356:SF0">
    <property type="entry name" value="NEUROTENSIN_NEUROMEDIN N"/>
    <property type="match status" value="1"/>
</dbReference>
<evidence type="ECO:0000256" key="5">
    <source>
        <dbReference type="ARBA" id="ARBA00022525"/>
    </source>
</evidence>
<reference evidence="12 13" key="1">
    <citation type="submission" date="2022-11" db="EMBL/GenBank/DDBJ databases">
        <title>Whole genome sequence of Eschrichtius robustus ER-17-0199.</title>
        <authorList>
            <person name="Bruniche-Olsen A."/>
            <person name="Black A.N."/>
            <person name="Fields C.J."/>
            <person name="Walden K."/>
            <person name="Dewoody J.A."/>
        </authorList>
    </citation>
    <scope>NUCLEOTIDE SEQUENCE [LARGE SCALE GENOMIC DNA]</scope>
    <source>
        <strain evidence="12">ER-17-0199</strain>
        <tissue evidence="12">Blubber</tissue>
    </source>
</reference>
<dbReference type="GO" id="GO:0030133">
    <property type="term" value="C:transport vesicle"/>
    <property type="evidence" value="ECO:0007669"/>
    <property type="project" value="UniProtKB-SubCell"/>
</dbReference>
<keyword evidence="5" id="KW-0964">Secreted</keyword>
<sequence length="259" mass="29640">MAEEEEGEPEAANSYRVFVFLMSANIPLAKASLMAKIMSKMVAAGPAFSGRQRVRSVDTSFVKGDHVSTCASLMVLSYPELEVLQRLKKMMAGMKIHLVCMILLAFSSWSLCSDSEEEMKALEADLLTNMHTSKISKASVPSWKMSLLNVCSLVNNLNSQAEETGEFPEEELITRRKFPTPLDGFSLEAMLTIYQLRKICHSRAFQHWELIQEEVLDTGNDKHEKEEVIKRKIPYILKRQLYENKPRRPYILKRGSYYY</sequence>
<organism evidence="12 13">
    <name type="scientific">Eschrichtius robustus</name>
    <name type="common">California gray whale</name>
    <name type="synonym">Eschrichtius gibbosus</name>
    <dbReference type="NCBI Taxonomy" id="9764"/>
    <lineage>
        <taxon>Eukaryota</taxon>
        <taxon>Metazoa</taxon>
        <taxon>Chordata</taxon>
        <taxon>Craniata</taxon>
        <taxon>Vertebrata</taxon>
        <taxon>Euteleostomi</taxon>
        <taxon>Mammalia</taxon>
        <taxon>Eutheria</taxon>
        <taxon>Laurasiatheria</taxon>
        <taxon>Artiodactyla</taxon>
        <taxon>Whippomorpha</taxon>
        <taxon>Cetacea</taxon>
        <taxon>Mysticeti</taxon>
        <taxon>Eschrichtiidae</taxon>
        <taxon>Eschrichtius</taxon>
    </lineage>
</organism>
<evidence type="ECO:0000256" key="1">
    <source>
        <dbReference type="ARBA" id="ARBA00004398"/>
    </source>
</evidence>
<evidence type="ECO:0000256" key="8">
    <source>
        <dbReference type="ARBA" id="ARBA00022858"/>
    </source>
</evidence>
<gene>
    <name evidence="12" type="ORF">J1605_015408</name>
</gene>
<evidence type="ECO:0000256" key="10">
    <source>
        <dbReference type="ARBA" id="ARBA00025449"/>
    </source>
</evidence>
<dbReference type="GO" id="GO:0005576">
    <property type="term" value="C:extracellular region"/>
    <property type="evidence" value="ECO:0007669"/>
    <property type="project" value="UniProtKB-SubCell"/>
</dbReference>
<dbReference type="InterPro" id="IPR008055">
    <property type="entry name" value="NeurotensiN"/>
</dbReference>
<comment type="subcellular location">
    <subcellularLocation>
        <location evidence="1">Cytoplasmic vesicle</location>
        <location evidence="1">Secretory vesicle</location>
    </subcellularLocation>
    <subcellularLocation>
        <location evidence="2">Secreted</location>
    </subcellularLocation>
</comment>
<comment type="caution">
    <text evidence="12">The sequence shown here is derived from an EMBL/GenBank/DDBJ whole genome shotgun (WGS) entry which is preliminary data.</text>
</comment>
<keyword evidence="13" id="KW-1185">Reference proteome</keyword>
<evidence type="ECO:0000256" key="6">
    <source>
        <dbReference type="ARBA" id="ARBA00022685"/>
    </source>
</evidence>
<evidence type="ECO:0000256" key="4">
    <source>
        <dbReference type="ARBA" id="ARBA00016213"/>
    </source>
</evidence>
<dbReference type="PANTHER" id="PTHR15356">
    <property type="entry name" value="NEUROTENSIN/NEUROMEDIN N"/>
    <property type="match status" value="1"/>
</dbReference>
<accession>A0AB34GBG5</accession>
<comment type="similarity">
    <text evidence="3">Belongs to the neurotensin family.</text>
</comment>
<dbReference type="Proteomes" id="UP001159641">
    <property type="component" value="Unassembled WGS sequence"/>
</dbReference>
<dbReference type="GO" id="GO:0043679">
    <property type="term" value="C:axon terminus"/>
    <property type="evidence" value="ECO:0007669"/>
    <property type="project" value="TreeGrafter"/>
</dbReference>
<dbReference type="Gene3D" id="3.30.2170.10">
    <property type="entry name" value="archaeoglobus fulgidus dsm 4304 superfamily"/>
    <property type="match status" value="1"/>
</dbReference>
<keyword evidence="9" id="KW-0968">Cytoplasmic vesicle</keyword>